<keyword evidence="1" id="KW-0732">Signal</keyword>
<dbReference type="Proteomes" id="UP000307217">
    <property type="component" value="Unassembled WGS sequence"/>
</dbReference>
<evidence type="ECO:0000313" key="3">
    <source>
        <dbReference type="Proteomes" id="UP000307217"/>
    </source>
</evidence>
<dbReference type="RefSeq" id="WP_138592777.1">
    <property type="nucleotide sequence ID" value="NZ_PNBX01000074.1"/>
</dbReference>
<feature type="chain" id="PRO_5024463567" description="Outer membrane protein beta-barrel domain-containing protein" evidence="1">
    <location>
        <begin position="20"/>
        <end position="237"/>
    </location>
</feature>
<gene>
    <name evidence="2" type="ORF">CWC19_15940</name>
</gene>
<reference evidence="2 3" key="1">
    <citation type="submission" date="2018-01" db="EMBL/GenBank/DDBJ databases">
        <authorList>
            <person name="Paulsen S."/>
            <person name="Gram L.K."/>
        </authorList>
    </citation>
    <scope>NUCLEOTIDE SEQUENCE [LARGE SCALE GENOMIC DNA]</scope>
    <source>
        <strain evidence="2 3">S3790</strain>
    </source>
</reference>
<dbReference type="AlphaFoldDB" id="A0A5S3V5U3"/>
<evidence type="ECO:0008006" key="4">
    <source>
        <dbReference type="Google" id="ProtNLM"/>
    </source>
</evidence>
<proteinExistence type="predicted"/>
<comment type="caution">
    <text evidence="2">The sequence shown here is derived from an EMBL/GenBank/DDBJ whole genome shotgun (WGS) entry which is preliminary data.</text>
</comment>
<name>A0A5S3V5U3_9GAMM</name>
<accession>A0A5S3V5U3</accession>
<feature type="signal peptide" evidence="1">
    <location>
        <begin position="1"/>
        <end position="19"/>
    </location>
</feature>
<evidence type="ECO:0000313" key="2">
    <source>
        <dbReference type="EMBL" id="TMO66489.1"/>
    </source>
</evidence>
<protein>
    <recommendedName>
        <fullName evidence="4">Outer membrane protein beta-barrel domain-containing protein</fullName>
    </recommendedName>
</protein>
<dbReference type="SUPFAM" id="SSF56935">
    <property type="entry name" value="Porins"/>
    <property type="match status" value="1"/>
</dbReference>
<dbReference type="EMBL" id="PNBX01000074">
    <property type="protein sequence ID" value="TMO66489.1"/>
    <property type="molecule type" value="Genomic_DNA"/>
</dbReference>
<sequence>MLNKISFLAALFCVGASQANELSDRNLVTRSLTVQDSELQVGGVLGYGKNGDEDDIGVGLDARYGLSDDWTIGLGHTRYRFLDRGDSDLGFELTVGAGLKDIYEKLGGGNVDVLGYGADITGKYVYSQDTALLFGAQYVFWNVQHTDKNADEYRFNLGVQHQVLEDVVITTNYILRSLNDMTQSTAHEASVSMNYALSRSLDTGVYLKYSSFNPQENGFTADSAYKQGVGAYVSYRF</sequence>
<organism evidence="2 3">
    <name type="scientific">Pseudoalteromonas aurantia</name>
    <dbReference type="NCBI Taxonomy" id="43654"/>
    <lineage>
        <taxon>Bacteria</taxon>
        <taxon>Pseudomonadati</taxon>
        <taxon>Pseudomonadota</taxon>
        <taxon>Gammaproteobacteria</taxon>
        <taxon>Alteromonadales</taxon>
        <taxon>Pseudoalteromonadaceae</taxon>
        <taxon>Pseudoalteromonas</taxon>
    </lineage>
</organism>
<reference evidence="3" key="2">
    <citation type="submission" date="2019-06" db="EMBL/GenBank/DDBJ databases">
        <title>Co-occurence of chitin degradation, pigmentation and bioactivity in marine Pseudoalteromonas.</title>
        <authorList>
            <person name="Sonnenschein E.C."/>
            <person name="Bech P.K."/>
        </authorList>
    </citation>
    <scope>NUCLEOTIDE SEQUENCE [LARGE SCALE GENOMIC DNA]</scope>
    <source>
        <strain evidence="3">S3790</strain>
    </source>
</reference>
<dbReference type="OrthoDB" id="6290480at2"/>
<evidence type="ECO:0000256" key="1">
    <source>
        <dbReference type="SAM" id="SignalP"/>
    </source>
</evidence>